<dbReference type="EMBL" id="JAACJK010000110">
    <property type="protein sequence ID" value="KAF5332605.1"/>
    <property type="molecule type" value="Genomic_DNA"/>
</dbReference>
<dbReference type="OrthoDB" id="10305796at2759"/>
<accession>A0A8H5FD20</accession>
<name>A0A8H5FD20_9AGAR</name>
<organism evidence="1 2">
    <name type="scientific">Ephemerocybe angulata</name>
    <dbReference type="NCBI Taxonomy" id="980116"/>
    <lineage>
        <taxon>Eukaryota</taxon>
        <taxon>Fungi</taxon>
        <taxon>Dikarya</taxon>
        <taxon>Basidiomycota</taxon>
        <taxon>Agaricomycotina</taxon>
        <taxon>Agaricomycetes</taxon>
        <taxon>Agaricomycetidae</taxon>
        <taxon>Agaricales</taxon>
        <taxon>Agaricineae</taxon>
        <taxon>Psathyrellaceae</taxon>
        <taxon>Ephemerocybe</taxon>
    </lineage>
</organism>
<protein>
    <submittedName>
        <fullName evidence="1">Uncharacterized protein</fullName>
    </submittedName>
</protein>
<proteinExistence type="predicted"/>
<dbReference type="AlphaFoldDB" id="A0A8H5FD20"/>
<comment type="caution">
    <text evidence="1">The sequence shown here is derived from an EMBL/GenBank/DDBJ whole genome shotgun (WGS) entry which is preliminary data.</text>
</comment>
<reference evidence="1 2" key="1">
    <citation type="journal article" date="2020" name="ISME J.">
        <title>Uncovering the hidden diversity of litter-decomposition mechanisms in mushroom-forming fungi.</title>
        <authorList>
            <person name="Floudas D."/>
            <person name="Bentzer J."/>
            <person name="Ahren D."/>
            <person name="Johansson T."/>
            <person name="Persson P."/>
            <person name="Tunlid A."/>
        </authorList>
    </citation>
    <scope>NUCLEOTIDE SEQUENCE [LARGE SCALE GENOMIC DNA]</scope>
    <source>
        <strain evidence="1 2">CBS 175.51</strain>
    </source>
</reference>
<evidence type="ECO:0000313" key="1">
    <source>
        <dbReference type="EMBL" id="KAF5332605.1"/>
    </source>
</evidence>
<dbReference type="Proteomes" id="UP000541558">
    <property type="component" value="Unassembled WGS sequence"/>
</dbReference>
<gene>
    <name evidence="1" type="ORF">D9611_005492</name>
</gene>
<evidence type="ECO:0000313" key="2">
    <source>
        <dbReference type="Proteomes" id="UP000541558"/>
    </source>
</evidence>
<keyword evidence="2" id="KW-1185">Reference proteome</keyword>
<sequence length="197" mass="21604">MLPHTQTKMLTPDVPDGWSRHGLNTGANPPPAFPSLNKTTMLYKTIALALLSVIAASVQLISAAPAQDRKVYQFVECTFTVQEIGDEPYTFPNFPNMKIEEWVSSVTGLALASRSPGHSSLSRDTAIAVRNEADRSWTYKDAELGGGLSVEETQAVLESLPGTTYYTLDHDWLIREVKDCQITLRVAGPPARETVVE</sequence>